<dbReference type="RefSeq" id="WP_068718533.1">
    <property type="nucleotide sequence ID" value="NZ_LWDV01000009.1"/>
</dbReference>
<reference evidence="3" key="1">
    <citation type="submission" date="2016-07" db="EMBL/GenBank/DDBJ databases">
        <authorList>
            <person name="Florea S."/>
            <person name="Webb J.S."/>
            <person name="Jaromczyk J."/>
            <person name="Schardl C.L."/>
        </authorList>
    </citation>
    <scope>NUCLEOTIDE SEQUENCE [LARGE SCALE GENOMIC DNA]</scope>
    <source>
        <strain evidence="3">Z6</strain>
    </source>
</reference>
<reference evidence="2 3" key="2">
    <citation type="submission" date="2016-08" db="EMBL/GenBank/DDBJ databases">
        <title>Orenia metallireducens sp. nov. strain Z6, a Novel Metal-reducing Firmicute from the Deep Subsurface.</title>
        <authorList>
            <person name="Maxim B.I."/>
            <person name="Kenneth K."/>
            <person name="Flynn T.M."/>
            <person name="Oloughlin E.J."/>
            <person name="Locke R.A."/>
            <person name="Weber J.R."/>
            <person name="Egan S.M."/>
            <person name="Mackie R.I."/>
            <person name="Cann I.K."/>
        </authorList>
    </citation>
    <scope>NUCLEOTIDE SEQUENCE [LARGE SCALE GENOMIC DNA]</scope>
    <source>
        <strain evidence="2 3">Z6</strain>
    </source>
</reference>
<name>A0A1C0A8M6_9FIRM</name>
<feature type="transmembrane region" description="Helical" evidence="1">
    <location>
        <begin position="59"/>
        <end position="82"/>
    </location>
</feature>
<keyword evidence="1" id="KW-1133">Transmembrane helix</keyword>
<protein>
    <submittedName>
        <fullName evidence="2">Uncharacterized protein</fullName>
    </submittedName>
</protein>
<comment type="caution">
    <text evidence="2">The sequence shown here is derived from an EMBL/GenBank/DDBJ whole genome shotgun (WGS) entry which is preliminary data.</text>
</comment>
<proteinExistence type="predicted"/>
<dbReference type="AlphaFoldDB" id="A0A1C0A8M6"/>
<evidence type="ECO:0000256" key="1">
    <source>
        <dbReference type="SAM" id="Phobius"/>
    </source>
</evidence>
<dbReference type="Proteomes" id="UP000093514">
    <property type="component" value="Unassembled WGS sequence"/>
</dbReference>
<organism evidence="2 3">
    <name type="scientific">Orenia metallireducens</name>
    <dbReference type="NCBI Taxonomy" id="1413210"/>
    <lineage>
        <taxon>Bacteria</taxon>
        <taxon>Bacillati</taxon>
        <taxon>Bacillota</taxon>
        <taxon>Clostridia</taxon>
        <taxon>Halanaerobiales</taxon>
        <taxon>Halobacteroidaceae</taxon>
        <taxon>Orenia</taxon>
    </lineage>
</organism>
<keyword evidence="3" id="KW-1185">Reference proteome</keyword>
<evidence type="ECO:0000313" key="3">
    <source>
        <dbReference type="Proteomes" id="UP000093514"/>
    </source>
</evidence>
<accession>A0A1C0A8M6</accession>
<evidence type="ECO:0000313" key="2">
    <source>
        <dbReference type="EMBL" id="OCL26571.1"/>
    </source>
</evidence>
<feature type="transmembrane region" description="Helical" evidence="1">
    <location>
        <begin position="20"/>
        <end position="39"/>
    </location>
</feature>
<sequence>MNKISIKKISFQSLIKLSALIYSSFDTIIGSIALLGSLLKLPVKTTLGFTTFQGISVRIASFFLAPIIFGLLGIGLGIISYYPLKLILGLFKVLTITGDFNY</sequence>
<keyword evidence="1" id="KW-0812">Transmembrane</keyword>
<keyword evidence="1" id="KW-0472">Membrane</keyword>
<dbReference type="EMBL" id="LWDV01000009">
    <property type="protein sequence ID" value="OCL26571.1"/>
    <property type="molecule type" value="Genomic_DNA"/>
</dbReference>
<gene>
    <name evidence="2" type="ORF">U472_11325</name>
</gene>